<dbReference type="GO" id="GO:1990904">
    <property type="term" value="C:ribonucleoprotein complex"/>
    <property type="evidence" value="ECO:0007669"/>
    <property type="project" value="InterPro"/>
</dbReference>
<dbReference type="EMBL" id="CP063137">
    <property type="protein sequence ID" value="QOU22437.1"/>
    <property type="molecule type" value="Genomic_DNA"/>
</dbReference>
<dbReference type="InterPro" id="IPR036388">
    <property type="entry name" value="WH-like_DNA-bd_sf"/>
</dbReference>
<dbReference type="Gene3D" id="3.30.70.330">
    <property type="match status" value="1"/>
</dbReference>
<evidence type="ECO:0000256" key="3">
    <source>
        <dbReference type="ARBA" id="ARBA00023242"/>
    </source>
</evidence>
<dbReference type="InterPro" id="IPR006630">
    <property type="entry name" value="La_HTH"/>
</dbReference>
<name>A0A871R6T5_DEKBR</name>
<dbReference type="OrthoDB" id="439993at2759"/>
<dbReference type="PROSITE" id="PS50102">
    <property type="entry name" value="RRM"/>
    <property type="match status" value="1"/>
</dbReference>
<dbReference type="RefSeq" id="XP_041138930.1">
    <property type="nucleotide sequence ID" value="XM_041281139.1"/>
</dbReference>
<dbReference type="KEGG" id="bbrx:BRETT_002617"/>
<dbReference type="Gene3D" id="1.10.10.10">
    <property type="entry name" value="Winged helix-like DNA-binding domain superfamily/Winged helix DNA-binding domain"/>
    <property type="match status" value="1"/>
</dbReference>
<dbReference type="InterPro" id="IPR036390">
    <property type="entry name" value="WH_DNA-bd_sf"/>
</dbReference>
<organism evidence="8 9">
    <name type="scientific">Dekkera bruxellensis</name>
    <name type="common">Brettanomyces custersii</name>
    <dbReference type="NCBI Taxonomy" id="5007"/>
    <lineage>
        <taxon>Eukaryota</taxon>
        <taxon>Fungi</taxon>
        <taxon>Dikarya</taxon>
        <taxon>Ascomycota</taxon>
        <taxon>Saccharomycotina</taxon>
        <taxon>Pichiomycetes</taxon>
        <taxon>Pichiales</taxon>
        <taxon>Pichiaceae</taxon>
        <taxon>Brettanomyces</taxon>
    </lineage>
</organism>
<protein>
    <submittedName>
        <fullName evidence="8">Uncharacterized protein</fullName>
    </submittedName>
</protein>
<feature type="domain" description="HTH La-type RNA-binding" evidence="7">
    <location>
        <begin position="9"/>
        <end position="99"/>
    </location>
</feature>
<proteinExistence type="predicted"/>
<evidence type="ECO:0000256" key="4">
    <source>
        <dbReference type="PROSITE-ProRule" id="PRU00332"/>
    </source>
</evidence>
<dbReference type="Proteomes" id="UP000663131">
    <property type="component" value="Chromosome 9"/>
</dbReference>
<evidence type="ECO:0000256" key="5">
    <source>
        <dbReference type="SAM" id="MobiDB-lite"/>
    </source>
</evidence>
<dbReference type="Pfam" id="PF05383">
    <property type="entry name" value="La"/>
    <property type="match status" value="1"/>
</dbReference>
<keyword evidence="3" id="KW-0539">Nucleus</keyword>
<dbReference type="Pfam" id="PF00076">
    <property type="entry name" value="RRM_1"/>
    <property type="match status" value="1"/>
</dbReference>
<evidence type="ECO:0000259" key="6">
    <source>
        <dbReference type="PROSITE" id="PS50102"/>
    </source>
</evidence>
<dbReference type="InterPro" id="IPR012677">
    <property type="entry name" value="Nucleotide-bd_a/b_plait_sf"/>
</dbReference>
<dbReference type="InterPro" id="IPR002344">
    <property type="entry name" value="Lupus_La"/>
</dbReference>
<comment type="subcellular location">
    <subcellularLocation>
        <location evidence="1">Nucleus</location>
    </subcellularLocation>
</comment>
<dbReference type="SUPFAM" id="SSF54928">
    <property type="entry name" value="RNA-binding domain, RBD"/>
    <property type="match status" value="1"/>
</dbReference>
<feature type="region of interest" description="Disordered" evidence="5">
    <location>
        <begin position="182"/>
        <end position="261"/>
    </location>
</feature>
<evidence type="ECO:0000256" key="1">
    <source>
        <dbReference type="ARBA" id="ARBA00004123"/>
    </source>
</evidence>
<dbReference type="SUPFAM" id="SSF46785">
    <property type="entry name" value="Winged helix' DNA-binding domain"/>
    <property type="match status" value="1"/>
</dbReference>
<reference evidence="8" key="1">
    <citation type="submission" date="2020-10" db="EMBL/GenBank/DDBJ databases">
        <authorList>
            <person name="Palmer J.M."/>
        </authorList>
    </citation>
    <scope>NUCLEOTIDE SEQUENCE</scope>
    <source>
        <strain evidence="8">UCD 2041</strain>
    </source>
</reference>
<dbReference type="InterPro" id="IPR000504">
    <property type="entry name" value="RRM_dom"/>
</dbReference>
<dbReference type="GO" id="GO:0003729">
    <property type="term" value="F:mRNA binding"/>
    <property type="evidence" value="ECO:0007669"/>
    <property type="project" value="TreeGrafter"/>
</dbReference>
<accession>A0A871R6T5</accession>
<dbReference type="GeneID" id="64574541"/>
<dbReference type="AlphaFoldDB" id="A0A871R6T5"/>
<feature type="compositionally biased region" description="Basic residues" evidence="5">
    <location>
        <begin position="195"/>
        <end position="206"/>
    </location>
</feature>
<evidence type="ECO:0000313" key="8">
    <source>
        <dbReference type="EMBL" id="QOU22437.1"/>
    </source>
</evidence>
<dbReference type="SMART" id="SM00360">
    <property type="entry name" value="RRM"/>
    <property type="match status" value="1"/>
</dbReference>
<dbReference type="PRINTS" id="PR00302">
    <property type="entry name" value="LUPUSLA"/>
</dbReference>
<dbReference type="InterPro" id="IPR035979">
    <property type="entry name" value="RBD_domain_sf"/>
</dbReference>
<dbReference type="GO" id="GO:0006396">
    <property type="term" value="P:RNA processing"/>
    <property type="evidence" value="ECO:0007669"/>
    <property type="project" value="InterPro"/>
</dbReference>
<dbReference type="SMART" id="SM00715">
    <property type="entry name" value="LA"/>
    <property type="match status" value="1"/>
</dbReference>
<dbReference type="GO" id="GO:0005634">
    <property type="term" value="C:nucleus"/>
    <property type="evidence" value="ECO:0007669"/>
    <property type="project" value="UniProtKB-SubCell"/>
</dbReference>
<feature type="domain" description="RRM" evidence="6">
    <location>
        <begin position="109"/>
        <end position="187"/>
    </location>
</feature>
<sequence length="261" mass="30406">MSAEETKKTEDKEAVKSKILNQVEFYFSDSNLLNDRFLFTTQQANDGWVPISILSQFQRMKKYRPIELIVEALRSSEDVLEVSKDGEMVRRKVPLPTDQNQVQLGIAKRSVVAEPFPKDSKLDDLLEFFRGIAPINQVRMKRKHKQFTGSVIVEFKKEEDAKKVLEADPKPKYQEAELKIVSKAAYDESKAQSFGKRRGGRGRRASKAAEDRKREKSPERKDAGYRKRDEEKEEKKEESEEKKEKSEEKSEEKKEEKEDKQ</sequence>
<evidence type="ECO:0000256" key="2">
    <source>
        <dbReference type="ARBA" id="ARBA00022884"/>
    </source>
</evidence>
<evidence type="ECO:0000313" key="9">
    <source>
        <dbReference type="Proteomes" id="UP000663131"/>
    </source>
</evidence>
<dbReference type="CDD" id="cd12291">
    <property type="entry name" value="RRM1_La"/>
    <property type="match status" value="1"/>
</dbReference>
<feature type="compositionally biased region" description="Basic and acidic residues" evidence="5">
    <location>
        <begin position="207"/>
        <end position="261"/>
    </location>
</feature>
<dbReference type="InterPro" id="IPR045180">
    <property type="entry name" value="La_dom_prot"/>
</dbReference>
<gene>
    <name evidence="8" type="ORF">BRETT_002617</name>
</gene>
<evidence type="ECO:0000259" key="7">
    <source>
        <dbReference type="PROSITE" id="PS50961"/>
    </source>
</evidence>
<keyword evidence="2 4" id="KW-0694">RNA-binding</keyword>
<dbReference type="PROSITE" id="PS50961">
    <property type="entry name" value="HTH_LA"/>
    <property type="match status" value="1"/>
</dbReference>
<dbReference type="PANTHER" id="PTHR22792:SF140">
    <property type="entry name" value="ACHILLES, ISOFORM A"/>
    <property type="match status" value="1"/>
</dbReference>
<dbReference type="PANTHER" id="PTHR22792">
    <property type="entry name" value="LUPUS LA PROTEIN-RELATED"/>
    <property type="match status" value="1"/>
</dbReference>
<reference evidence="8" key="2">
    <citation type="journal article" name="BMC Genomics">
        <title>New genome assemblies reveal patterns of domestication and adaptation across Brettanomyces (Dekkera) species.</title>
        <authorList>
            <person name="Roach M.J."/>
            <person name="Borneman A.R."/>
        </authorList>
    </citation>
    <scope>NUCLEOTIDE SEQUENCE</scope>
    <source>
        <strain evidence="8">UCD 2041</strain>
    </source>
</reference>